<keyword evidence="2 7" id="KW-1003">Cell membrane</keyword>
<name>A0A2X4CF43_STRSZ</name>
<evidence type="ECO:0000256" key="7">
    <source>
        <dbReference type="HAMAP-Rule" id="MF_01147"/>
    </source>
</evidence>
<feature type="transmembrane region" description="Helical" evidence="7">
    <location>
        <begin position="169"/>
        <end position="187"/>
    </location>
</feature>
<feature type="transmembrane region" description="Helical" evidence="7">
    <location>
        <begin position="14"/>
        <end position="33"/>
    </location>
</feature>
<proteinExistence type="inferred from homology"/>
<dbReference type="RefSeq" id="WP_043026144.1">
    <property type="nucleotide sequence ID" value="NZ_CP065054.1"/>
</dbReference>
<keyword evidence="9" id="KW-0328">Glycosyltransferase</keyword>
<evidence type="ECO:0000313" key="9">
    <source>
        <dbReference type="EMBL" id="VEF05615.1"/>
    </source>
</evidence>
<dbReference type="Proteomes" id="UP000269903">
    <property type="component" value="Chromosome"/>
</dbReference>
<evidence type="ECO:0000313" key="11">
    <source>
        <dbReference type="Proteomes" id="UP000269903"/>
    </source>
</evidence>
<evidence type="ECO:0000256" key="3">
    <source>
        <dbReference type="ARBA" id="ARBA00022679"/>
    </source>
</evidence>
<evidence type="ECO:0000313" key="10">
    <source>
        <dbReference type="Proteomes" id="UP000255476"/>
    </source>
</evidence>
<keyword evidence="3 7" id="KW-0808">Transferase</keyword>
<gene>
    <name evidence="7 9" type="primary">lgt</name>
    <name evidence="9" type="ORF">NCTC6180_00422</name>
    <name evidence="8" type="ORF">NCTC7023_01315</name>
</gene>
<dbReference type="NCBIfam" id="TIGR00544">
    <property type="entry name" value="lgt"/>
    <property type="match status" value="1"/>
</dbReference>
<organism evidence="9 11">
    <name type="scientific">Streptococcus equi subsp. zooepidemicus</name>
    <dbReference type="NCBI Taxonomy" id="40041"/>
    <lineage>
        <taxon>Bacteria</taxon>
        <taxon>Bacillati</taxon>
        <taxon>Bacillota</taxon>
        <taxon>Bacilli</taxon>
        <taxon>Lactobacillales</taxon>
        <taxon>Streptococcaceae</taxon>
        <taxon>Streptococcus</taxon>
    </lineage>
</organism>
<evidence type="ECO:0000256" key="2">
    <source>
        <dbReference type="ARBA" id="ARBA00022475"/>
    </source>
</evidence>
<comment type="pathway">
    <text evidence="7">Protein modification; lipoprotein biosynthesis (diacylglyceryl transfer).</text>
</comment>
<comment type="function">
    <text evidence="7">Catalyzes the transfer of the diacylglyceryl group from phosphatidylglycerol to the sulfhydryl group of the N-terminal cysteine of a prolipoprotein, the first step in the formation of mature lipoproteins.</text>
</comment>
<dbReference type="EMBL" id="UHHT01000001">
    <property type="protein sequence ID" value="SUO81960.1"/>
    <property type="molecule type" value="Genomic_DNA"/>
</dbReference>
<dbReference type="GO" id="GO:0008961">
    <property type="term" value="F:phosphatidylglycerol-prolipoprotein diacylglyceryl transferase activity"/>
    <property type="evidence" value="ECO:0007669"/>
    <property type="project" value="UniProtKB-UniRule"/>
</dbReference>
<evidence type="ECO:0000256" key="4">
    <source>
        <dbReference type="ARBA" id="ARBA00022692"/>
    </source>
</evidence>
<dbReference type="HAMAP" id="MF_01147">
    <property type="entry name" value="Lgt"/>
    <property type="match status" value="1"/>
</dbReference>
<dbReference type="PANTHER" id="PTHR30589">
    <property type="entry name" value="PROLIPOPROTEIN DIACYLGLYCERYL TRANSFERASE"/>
    <property type="match status" value="1"/>
</dbReference>
<evidence type="ECO:0000256" key="6">
    <source>
        <dbReference type="ARBA" id="ARBA00023136"/>
    </source>
</evidence>
<feature type="transmembrane region" description="Helical" evidence="7">
    <location>
        <begin position="229"/>
        <end position="246"/>
    </location>
</feature>
<reference evidence="8 10" key="1">
    <citation type="submission" date="2018-06" db="EMBL/GenBank/DDBJ databases">
        <authorList>
            <consortium name="Pathogen Informatics"/>
            <person name="Doyle S."/>
        </authorList>
    </citation>
    <scope>NUCLEOTIDE SEQUENCE [LARGE SCALE GENOMIC DNA]</scope>
    <source>
        <strain evidence="8 10">NCTC7023</strain>
    </source>
</reference>
<evidence type="ECO:0000256" key="1">
    <source>
        <dbReference type="ARBA" id="ARBA00007150"/>
    </source>
</evidence>
<dbReference type="GO" id="GO:0005886">
    <property type="term" value="C:plasma membrane"/>
    <property type="evidence" value="ECO:0007669"/>
    <property type="project" value="UniProtKB-SubCell"/>
</dbReference>
<feature type="binding site" evidence="7">
    <location>
        <position position="131"/>
    </location>
    <ligand>
        <name>a 1,2-diacyl-sn-glycero-3-phospho-(1'-sn-glycerol)</name>
        <dbReference type="ChEBI" id="CHEBI:64716"/>
    </ligand>
</feature>
<accession>A0A2X4CF43</accession>
<keyword evidence="6 7" id="KW-0472">Membrane</keyword>
<feature type="transmembrane region" description="Helical" evidence="7">
    <location>
        <begin position="45"/>
        <end position="68"/>
    </location>
</feature>
<protein>
    <recommendedName>
        <fullName evidence="7">Phosphatidylglycerol--prolipoprotein diacylglyceryl transferase</fullName>
        <ecNumber evidence="7">2.5.1.145</ecNumber>
    </recommendedName>
</protein>
<comment type="catalytic activity">
    <reaction evidence="7">
        <text>L-cysteinyl-[prolipoprotein] + a 1,2-diacyl-sn-glycero-3-phospho-(1'-sn-glycerol) = an S-1,2-diacyl-sn-glyceryl-L-cysteinyl-[prolipoprotein] + sn-glycerol 1-phosphate + H(+)</text>
        <dbReference type="Rhea" id="RHEA:56712"/>
        <dbReference type="Rhea" id="RHEA-COMP:14679"/>
        <dbReference type="Rhea" id="RHEA-COMP:14680"/>
        <dbReference type="ChEBI" id="CHEBI:15378"/>
        <dbReference type="ChEBI" id="CHEBI:29950"/>
        <dbReference type="ChEBI" id="CHEBI:57685"/>
        <dbReference type="ChEBI" id="CHEBI:64716"/>
        <dbReference type="ChEBI" id="CHEBI:140658"/>
        <dbReference type="EC" id="2.5.1.145"/>
    </reaction>
</comment>
<comment type="subcellular location">
    <subcellularLocation>
        <location evidence="7">Cell membrane</location>
        <topology evidence="7">Multi-pass membrane protein</topology>
    </subcellularLocation>
</comment>
<dbReference type="GeneID" id="83705223"/>
<keyword evidence="5 7" id="KW-1133">Transmembrane helix</keyword>
<dbReference type="UniPathway" id="UPA00664"/>
<dbReference type="Proteomes" id="UP000255476">
    <property type="component" value="Unassembled WGS sequence"/>
</dbReference>
<dbReference type="InterPro" id="IPR001640">
    <property type="entry name" value="Lgt"/>
</dbReference>
<dbReference type="AlphaFoldDB" id="A0A2X4CF43"/>
<reference evidence="9 11" key="2">
    <citation type="submission" date="2018-12" db="EMBL/GenBank/DDBJ databases">
        <authorList>
            <consortium name="Pathogen Informatics"/>
        </authorList>
    </citation>
    <scope>NUCLEOTIDE SEQUENCE [LARGE SCALE GENOMIC DNA]</scope>
    <source>
        <strain evidence="9 11">NCTC6180</strain>
    </source>
</reference>
<evidence type="ECO:0000313" key="8">
    <source>
        <dbReference type="EMBL" id="SUO81960.1"/>
    </source>
</evidence>
<keyword evidence="4 7" id="KW-0812">Transmembrane</keyword>
<dbReference type="Pfam" id="PF01790">
    <property type="entry name" value="LGT"/>
    <property type="match status" value="1"/>
</dbReference>
<feature type="transmembrane region" description="Helical" evidence="7">
    <location>
        <begin position="88"/>
        <end position="107"/>
    </location>
</feature>
<dbReference type="EC" id="2.5.1.145" evidence="7"/>
<dbReference type="PROSITE" id="PS01311">
    <property type="entry name" value="LGT"/>
    <property type="match status" value="1"/>
</dbReference>
<dbReference type="PANTHER" id="PTHR30589:SF0">
    <property type="entry name" value="PHOSPHATIDYLGLYCEROL--PROLIPOPROTEIN DIACYLGLYCERYL TRANSFERASE"/>
    <property type="match status" value="1"/>
</dbReference>
<sequence length="259" mass="29721">MINPIAFKLGPLSLHWYAVCILVGLLLAVYLAAKEAPRKKMTSDDIIDFILIAFPLAIIGARIYYVAFEWSYYSQHLSDIFAIWNGGIAIYGGLITGAIVLFVYCYYKVLNPIHFLDIAAPSVMLAQAIGRWGNFFNQEAYGKAVSQLNYLPSFIRQQMFIDGSYRVPTFLYESMWNLIGFVIIMVWRRKPRSLLDGDILSFYLIWYGCGRLVIEGMRTDSLMLLGIRVSQYVSVLLIVIAIVFIFKRHRQKGISYYQE</sequence>
<keyword evidence="9" id="KW-0449">Lipoprotein</keyword>
<evidence type="ECO:0000256" key="5">
    <source>
        <dbReference type="ARBA" id="ARBA00022989"/>
    </source>
</evidence>
<comment type="similarity">
    <text evidence="1 7">Belongs to the Lgt family.</text>
</comment>
<dbReference type="GO" id="GO:0042158">
    <property type="term" value="P:lipoprotein biosynthetic process"/>
    <property type="evidence" value="ECO:0007669"/>
    <property type="project" value="UniProtKB-UniRule"/>
</dbReference>
<dbReference type="EMBL" id="LR134317">
    <property type="protein sequence ID" value="VEF05615.1"/>
    <property type="molecule type" value="Genomic_DNA"/>
</dbReference>